<keyword evidence="4 12" id="KW-0812">Transmembrane</keyword>
<evidence type="ECO:0000256" key="8">
    <source>
        <dbReference type="ARBA" id="ARBA00023136"/>
    </source>
</evidence>
<evidence type="ECO:0000256" key="5">
    <source>
        <dbReference type="ARBA" id="ARBA00022989"/>
    </source>
</evidence>
<keyword evidence="14" id="KW-1185">Reference proteome</keyword>
<dbReference type="Proteomes" id="UP001239019">
    <property type="component" value="Unassembled WGS sequence"/>
</dbReference>
<comment type="catalytic activity">
    <reaction evidence="11">
        <text>fluoride(in) = fluoride(out)</text>
        <dbReference type="Rhea" id="RHEA:76159"/>
        <dbReference type="ChEBI" id="CHEBI:17051"/>
    </reaction>
    <physiologicalReaction direction="left-to-right" evidence="11">
        <dbReference type="Rhea" id="RHEA:76160"/>
    </physiologicalReaction>
</comment>
<evidence type="ECO:0000256" key="4">
    <source>
        <dbReference type="ARBA" id="ARBA00022692"/>
    </source>
</evidence>
<keyword evidence="12" id="KW-0479">Metal-binding</keyword>
<evidence type="ECO:0000313" key="14">
    <source>
        <dbReference type="Proteomes" id="UP001239019"/>
    </source>
</evidence>
<feature type="transmembrane region" description="Helical" evidence="12">
    <location>
        <begin position="67"/>
        <end position="86"/>
    </location>
</feature>
<dbReference type="EMBL" id="JAVDDT010000001">
    <property type="protein sequence ID" value="MDQ2068378.1"/>
    <property type="molecule type" value="Genomic_DNA"/>
</dbReference>
<keyword evidence="2 12" id="KW-1003">Cell membrane</keyword>
<comment type="caution">
    <text evidence="13">The sequence shown here is derived from an EMBL/GenBank/DDBJ whole genome shotgun (WGS) entry which is preliminary data.</text>
</comment>
<comment type="similarity">
    <text evidence="10 12">Belongs to the fluoride channel Fluc/FEX (TC 1.A.43) family.</text>
</comment>
<keyword evidence="7 12" id="KW-0406">Ion transport</keyword>
<evidence type="ECO:0000256" key="9">
    <source>
        <dbReference type="ARBA" id="ARBA00023303"/>
    </source>
</evidence>
<evidence type="ECO:0000256" key="12">
    <source>
        <dbReference type="HAMAP-Rule" id="MF_00454"/>
    </source>
</evidence>
<comment type="subcellular location">
    <subcellularLocation>
        <location evidence="1 12">Cell membrane</location>
        <topology evidence="1 12">Multi-pass membrane protein</topology>
    </subcellularLocation>
</comment>
<evidence type="ECO:0000313" key="13">
    <source>
        <dbReference type="EMBL" id="MDQ2068378.1"/>
    </source>
</evidence>
<dbReference type="RefSeq" id="WP_306726870.1">
    <property type="nucleotide sequence ID" value="NZ_JAVDDT010000001.1"/>
</dbReference>
<accession>A0ABU0W378</accession>
<evidence type="ECO:0000256" key="3">
    <source>
        <dbReference type="ARBA" id="ARBA00022519"/>
    </source>
</evidence>
<evidence type="ECO:0000256" key="11">
    <source>
        <dbReference type="ARBA" id="ARBA00035585"/>
    </source>
</evidence>
<feature type="binding site" evidence="12">
    <location>
        <position position="81"/>
    </location>
    <ligand>
        <name>Na(+)</name>
        <dbReference type="ChEBI" id="CHEBI:29101"/>
        <note>structural</note>
    </ligand>
</feature>
<comment type="function">
    <text evidence="12">Fluoride-specific ion channel. Important for reducing fluoride concentration in the cell, thus reducing its toxicity.</text>
</comment>
<evidence type="ECO:0000256" key="1">
    <source>
        <dbReference type="ARBA" id="ARBA00004651"/>
    </source>
</evidence>
<evidence type="ECO:0000256" key="10">
    <source>
        <dbReference type="ARBA" id="ARBA00035120"/>
    </source>
</evidence>
<organism evidence="13 14">
    <name type="scientific">Natronospira bacteriovora</name>
    <dbReference type="NCBI Taxonomy" id="3069753"/>
    <lineage>
        <taxon>Bacteria</taxon>
        <taxon>Pseudomonadati</taxon>
        <taxon>Pseudomonadota</taxon>
        <taxon>Gammaproteobacteria</taxon>
        <taxon>Natronospirales</taxon>
        <taxon>Natronospiraceae</taxon>
        <taxon>Natronospira</taxon>
    </lineage>
</organism>
<keyword evidence="5 12" id="KW-1133">Transmembrane helix</keyword>
<keyword evidence="3" id="KW-0997">Cell inner membrane</keyword>
<evidence type="ECO:0000256" key="2">
    <source>
        <dbReference type="ARBA" id="ARBA00022475"/>
    </source>
</evidence>
<feature type="transmembrane region" description="Helical" evidence="12">
    <location>
        <begin position="38"/>
        <end position="60"/>
    </location>
</feature>
<keyword evidence="12" id="KW-0813">Transport</keyword>
<evidence type="ECO:0000256" key="7">
    <source>
        <dbReference type="ARBA" id="ARBA00023065"/>
    </source>
</evidence>
<keyword evidence="8 12" id="KW-0472">Membrane</keyword>
<dbReference type="InterPro" id="IPR003691">
    <property type="entry name" value="FluC"/>
</dbReference>
<feature type="transmembrane region" description="Helical" evidence="12">
    <location>
        <begin position="106"/>
        <end position="128"/>
    </location>
</feature>
<dbReference type="PANTHER" id="PTHR28259">
    <property type="entry name" value="FLUORIDE EXPORT PROTEIN 1-RELATED"/>
    <property type="match status" value="1"/>
</dbReference>
<keyword evidence="6 12" id="KW-0915">Sodium</keyword>
<name>A0ABU0W378_9GAMM</name>
<sequence length="129" mass="13629">MVAWLGLAFGGALGAVCRYLVSTTVSRLLPLRFPLGTLTVNISGALMIGVLAGMLGAGLIRPAVDEWLWLSLGVGFCGSYTTMSSWSLDTLKLGLEGYPWRMLANFALTFSGCLLAVMGGYWGGTFLVA</sequence>
<proteinExistence type="inferred from homology"/>
<keyword evidence="9 12" id="KW-0407">Ion channel</keyword>
<comment type="activity regulation">
    <text evidence="12">Na(+) is not transported, but it plays an essential structural role and its presence is essential for fluoride channel function.</text>
</comment>
<gene>
    <name evidence="12" type="primary">fluC</name>
    <name evidence="12" type="synonym">crcB</name>
    <name evidence="13" type="ORF">RBH19_00635</name>
</gene>
<reference evidence="13 14" key="1">
    <citation type="submission" date="2023-08" db="EMBL/GenBank/DDBJ databases">
        <title>Whole-genome sequencing of halo(alkali)philic microorganisms from hypersaline lakes.</title>
        <authorList>
            <person name="Sorokin D.Y."/>
            <person name="Abbas B."/>
            <person name="Merkel A.Y."/>
        </authorList>
    </citation>
    <scope>NUCLEOTIDE SEQUENCE [LARGE SCALE GENOMIC DNA]</scope>
    <source>
        <strain evidence="13 14">AB-CW4</strain>
    </source>
</reference>
<dbReference type="HAMAP" id="MF_00454">
    <property type="entry name" value="FluC"/>
    <property type="match status" value="1"/>
</dbReference>
<protein>
    <recommendedName>
        <fullName evidence="12">Fluoride-specific ion channel FluC</fullName>
    </recommendedName>
</protein>
<evidence type="ECO:0000256" key="6">
    <source>
        <dbReference type="ARBA" id="ARBA00023053"/>
    </source>
</evidence>
<dbReference type="Pfam" id="PF02537">
    <property type="entry name" value="CRCB"/>
    <property type="match status" value="1"/>
</dbReference>
<feature type="binding site" evidence="12">
    <location>
        <position position="78"/>
    </location>
    <ligand>
        <name>Na(+)</name>
        <dbReference type="ChEBI" id="CHEBI:29101"/>
        <note>structural</note>
    </ligand>
</feature>
<dbReference type="PANTHER" id="PTHR28259:SF1">
    <property type="entry name" value="FLUORIDE EXPORT PROTEIN 1-RELATED"/>
    <property type="match status" value="1"/>
</dbReference>